<dbReference type="SUPFAM" id="SSF47384">
    <property type="entry name" value="Homodimeric domain of signal transducing histidine kinase"/>
    <property type="match status" value="1"/>
</dbReference>
<gene>
    <name evidence="10" type="ORF">BG261_02325</name>
</gene>
<keyword evidence="8" id="KW-0812">Transmembrane</keyword>
<dbReference type="PANTHER" id="PTHR45453:SF1">
    <property type="entry name" value="PHOSPHATE REGULON SENSOR PROTEIN PHOR"/>
    <property type="match status" value="1"/>
</dbReference>
<evidence type="ECO:0000256" key="3">
    <source>
        <dbReference type="ARBA" id="ARBA00012438"/>
    </source>
</evidence>
<evidence type="ECO:0000256" key="2">
    <source>
        <dbReference type="ARBA" id="ARBA00004370"/>
    </source>
</evidence>
<accession>A0A1E8GMG1</accession>
<dbReference type="Pfam" id="PF02518">
    <property type="entry name" value="HATPase_c"/>
    <property type="match status" value="1"/>
</dbReference>
<dbReference type="GO" id="GO:0016036">
    <property type="term" value="P:cellular response to phosphate starvation"/>
    <property type="evidence" value="ECO:0007669"/>
    <property type="project" value="TreeGrafter"/>
</dbReference>
<feature type="transmembrane region" description="Helical" evidence="8">
    <location>
        <begin position="185"/>
        <end position="205"/>
    </location>
</feature>
<dbReference type="CDD" id="cd00082">
    <property type="entry name" value="HisKA"/>
    <property type="match status" value="1"/>
</dbReference>
<protein>
    <recommendedName>
        <fullName evidence="3">histidine kinase</fullName>
        <ecNumber evidence="3">2.7.13.3</ecNumber>
    </recommendedName>
</protein>
<dbReference type="Gene3D" id="3.30.565.10">
    <property type="entry name" value="Histidine kinase-like ATPase, C-terminal domain"/>
    <property type="match status" value="1"/>
</dbReference>
<keyword evidence="8" id="KW-1133">Transmembrane helix</keyword>
<evidence type="ECO:0000256" key="5">
    <source>
        <dbReference type="ARBA" id="ARBA00022679"/>
    </source>
</evidence>
<dbReference type="SMART" id="SM00387">
    <property type="entry name" value="HATPase_c"/>
    <property type="match status" value="1"/>
</dbReference>
<dbReference type="FunFam" id="3.30.565.10:FF:000006">
    <property type="entry name" value="Sensor histidine kinase WalK"/>
    <property type="match status" value="1"/>
</dbReference>
<dbReference type="GO" id="GO:0005886">
    <property type="term" value="C:plasma membrane"/>
    <property type="evidence" value="ECO:0007669"/>
    <property type="project" value="TreeGrafter"/>
</dbReference>
<dbReference type="STRING" id="1859473.BG261_02325"/>
<keyword evidence="5" id="KW-0808">Transferase</keyword>
<dbReference type="RefSeq" id="WP_070791955.1">
    <property type="nucleotide sequence ID" value="NZ_MKIR01000012.1"/>
</dbReference>
<dbReference type="AlphaFoldDB" id="A0A1E8GMG1"/>
<dbReference type="InterPro" id="IPR050351">
    <property type="entry name" value="BphY/WalK/GraS-like"/>
</dbReference>
<organism evidence="10 11">
    <name type="scientific">Floricoccus tropicus</name>
    <dbReference type="NCBI Taxonomy" id="1859473"/>
    <lineage>
        <taxon>Bacteria</taxon>
        <taxon>Bacillati</taxon>
        <taxon>Bacillota</taxon>
        <taxon>Bacilli</taxon>
        <taxon>Lactobacillales</taxon>
        <taxon>Streptococcaceae</taxon>
        <taxon>Floricoccus</taxon>
    </lineage>
</organism>
<dbReference type="InterPro" id="IPR005467">
    <property type="entry name" value="His_kinase_dom"/>
</dbReference>
<evidence type="ECO:0000256" key="7">
    <source>
        <dbReference type="ARBA" id="ARBA00023012"/>
    </source>
</evidence>
<evidence type="ECO:0000256" key="4">
    <source>
        <dbReference type="ARBA" id="ARBA00022553"/>
    </source>
</evidence>
<dbReference type="Gene3D" id="1.10.287.130">
    <property type="match status" value="1"/>
</dbReference>
<evidence type="ECO:0000313" key="10">
    <source>
        <dbReference type="EMBL" id="OFI49435.1"/>
    </source>
</evidence>
<dbReference type="InterPro" id="IPR003661">
    <property type="entry name" value="HisK_dim/P_dom"/>
</dbReference>
<comment type="catalytic activity">
    <reaction evidence="1">
        <text>ATP + protein L-histidine = ADP + protein N-phospho-L-histidine.</text>
        <dbReference type="EC" id="2.7.13.3"/>
    </reaction>
</comment>
<keyword evidence="4" id="KW-0597">Phosphoprotein</keyword>
<dbReference type="InterPro" id="IPR004358">
    <property type="entry name" value="Sig_transdc_His_kin-like_C"/>
</dbReference>
<dbReference type="InterPro" id="IPR036097">
    <property type="entry name" value="HisK_dim/P_sf"/>
</dbReference>
<dbReference type="SMART" id="SM00388">
    <property type="entry name" value="HisKA"/>
    <property type="match status" value="1"/>
</dbReference>
<dbReference type="SUPFAM" id="SSF55874">
    <property type="entry name" value="ATPase domain of HSP90 chaperone/DNA topoisomerase II/histidine kinase"/>
    <property type="match status" value="1"/>
</dbReference>
<reference evidence="11" key="1">
    <citation type="submission" date="2016-09" db="EMBL/GenBank/DDBJ databases">
        <title>Draft genome sequence of a novel species of the family Streptococcaceae isolated from flowers.</title>
        <authorList>
            <person name="Chuah L.-O."/>
            <person name="Yap K.-P."/>
            <person name="Thong K.L."/>
            <person name="Liong M.T."/>
            <person name="Ahmad R."/>
            <person name="Rusul G."/>
        </authorList>
    </citation>
    <scope>NUCLEOTIDE SEQUENCE [LARGE SCALE GENOMIC DNA]</scope>
    <source>
        <strain evidence="11">DF1</strain>
    </source>
</reference>
<dbReference type="InterPro" id="IPR003594">
    <property type="entry name" value="HATPase_dom"/>
</dbReference>
<evidence type="ECO:0000256" key="8">
    <source>
        <dbReference type="SAM" id="Phobius"/>
    </source>
</evidence>
<dbReference type="GO" id="GO:0004721">
    <property type="term" value="F:phosphoprotein phosphatase activity"/>
    <property type="evidence" value="ECO:0007669"/>
    <property type="project" value="TreeGrafter"/>
</dbReference>
<feature type="domain" description="Histidine kinase" evidence="9">
    <location>
        <begin position="226"/>
        <end position="440"/>
    </location>
</feature>
<sequence length="440" mass="49589">MKKIDFRSFLHFFIAFTVIFVLLTVIILQVLSSGLYKSTDENIQKLASDPLKLASIALSGSNDGIFNGTNNGIHSSSVEDSSDYLKTAGDFGPNVTIVVYDAKGNILNPSKLDISDNLILNSVKFDSSTLNSIKSVSVTNPYGQDMQFRTETIESKFKPSLTYIAYIQILVNTNQLSESLSRSRVIIISVMIVFWFVSLGVSIYLSQWSNRVLYKAYEKQKSFVENASHELRTPLAILQNRLELLFQHPNASIIDESENISESLNEVRNMRILTSNLLNLAKRDEGLKVKLTYVDKSFFETIFENYQMLAENRGKTFTSSVELNDNKIEIDESLIKQVLTILFDNAIKYTGDDGEIHIDIKEKNGNLIMRVFDNGEGITPDDREKIFDRFYRVDKARTRAKGGFGLGLSLAKQIIDHLHGKIQVSSNTPKGSIFTVRLKV</sequence>
<dbReference type="Pfam" id="PF00512">
    <property type="entry name" value="HisKA"/>
    <property type="match status" value="1"/>
</dbReference>
<dbReference type="InterPro" id="IPR036890">
    <property type="entry name" value="HATPase_C_sf"/>
</dbReference>
<dbReference type="EC" id="2.7.13.3" evidence="3"/>
<evidence type="ECO:0000259" key="9">
    <source>
        <dbReference type="PROSITE" id="PS50109"/>
    </source>
</evidence>
<feature type="transmembrane region" description="Helical" evidence="8">
    <location>
        <begin position="12"/>
        <end position="31"/>
    </location>
</feature>
<proteinExistence type="predicted"/>
<dbReference type="OrthoDB" id="9813151at2"/>
<dbReference type="PROSITE" id="PS50109">
    <property type="entry name" value="HIS_KIN"/>
    <property type="match status" value="1"/>
</dbReference>
<keyword evidence="7" id="KW-0902">Two-component regulatory system</keyword>
<comment type="caution">
    <text evidence="10">The sequence shown here is derived from an EMBL/GenBank/DDBJ whole genome shotgun (WGS) entry which is preliminary data.</text>
</comment>
<evidence type="ECO:0000256" key="6">
    <source>
        <dbReference type="ARBA" id="ARBA00022777"/>
    </source>
</evidence>
<dbReference type="EMBL" id="MKIR01000012">
    <property type="protein sequence ID" value="OFI49435.1"/>
    <property type="molecule type" value="Genomic_DNA"/>
</dbReference>
<evidence type="ECO:0000313" key="11">
    <source>
        <dbReference type="Proteomes" id="UP000178622"/>
    </source>
</evidence>
<keyword evidence="11" id="KW-1185">Reference proteome</keyword>
<evidence type="ECO:0000256" key="1">
    <source>
        <dbReference type="ARBA" id="ARBA00000085"/>
    </source>
</evidence>
<keyword evidence="8" id="KW-0472">Membrane</keyword>
<keyword evidence="6 10" id="KW-0418">Kinase</keyword>
<dbReference type="GO" id="GO:0000155">
    <property type="term" value="F:phosphorelay sensor kinase activity"/>
    <property type="evidence" value="ECO:0007669"/>
    <property type="project" value="InterPro"/>
</dbReference>
<dbReference type="Proteomes" id="UP000178622">
    <property type="component" value="Unassembled WGS sequence"/>
</dbReference>
<name>A0A1E8GMG1_9LACT</name>
<dbReference type="PRINTS" id="PR00344">
    <property type="entry name" value="BCTRLSENSOR"/>
</dbReference>
<dbReference type="CDD" id="cd00075">
    <property type="entry name" value="HATPase"/>
    <property type="match status" value="1"/>
</dbReference>
<dbReference type="PANTHER" id="PTHR45453">
    <property type="entry name" value="PHOSPHATE REGULON SENSOR PROTEIN PHOR"/>
    <property type="match status" value="1"/>
</dbReference>
<comment type="subcellular location">
    <subcellularLocation>
        <location evidence="2">Membrane</location>
    </subcellularLocation>
</comment>